<dbReference type="EMBL" id="IACM01106958">
    <property type="protein sequence ID" value="LAB34986.1"/>
    <property type="molecule type" value="Transcribed_RNA"/>
</dbReference>
<accession>A0A2D4MQF4</accession>
<protein>
    <submittedName>
        <fullName evidence="1">Uncharacterized protein</fullName>
    </submittedName>
</protein>
<dbReference type="AlphaFoldDB" id="A0A2D4MQF4"/>
<reference evidence="1" key="1">
    <citation type="submission" date="2017-07" db="EMBL/GenBank/DDBJ databases">
        <authorList>
            <person name="Mikheyev A."/>
            <person name="Grau M."/>
        </authorList>
    </citation>
    <scope>NUCLEOTIDE SEQUENCE</scope>
    <source>
        <tissue evidence="1">Venom_gland</tissue>
    </source>
</reference>
<evidence type="ECO:0000313" key="1">
    <source>
        <dbReference type="EMBL" id="LAB34986.1"/>
    </source>
</evidence>
<proteinExistence type="predicted"/>
<name>A0A2D4MQF4_9SAUR</name>
<organism evidence="1">
    <name type="scientific">Micrurus spixii</name>
    <name type="common">Amazon coral snake</name>
    <dbReference type="NCBI Taxonomy" id="129469"/>
    <lineage>
        <taxon>Eukaryota</taxon>
        <taxon>Metazoa</taxon>
        <taxon>Chordata</taxon>
        <taxon>Craniata</taxon>
        <taxon>Vertebrata</taxon>
        <taxon>Euteleostomi</taxon>
        <taxon>Lepidosauria</taxon>
        <taxon>Squamata</taxon>
        <taxon>Bifurcata</taxon>
        <taxon>Unidentata</taxon>
        <taxon>Episquamata</taxon>
        <taxon>Toxicofera</taxon>
        <taxon>Serpentes</taxon>
        <taxon>Colubroidea</taxon>
        <taxon>Elapidae</taxon>
        <taxon>Elapinae</taxon>
        <taxon>Micrurus</taxon>
    </lineage>
</organism>
<sequence length="100" mass="11142">MTFTLALSSKLRENKGIDLLEILLQKQTGHGHQFIYPVTLPAYTSNYCFIFWRIKRNPIKLSICSISVSSASFSFLSHQAHPAPLQMATATNVSVKDAVT</sequence>
<reference evidence="1" key="2">
    <citation type="submission" date="2017-11" db="EMBL/GenBank/DDBJ databases">
        <title>Coralsnake Venomics: Analyses of Venom Gland Transcriptomes and Proteomes of Six Brazilian Taxa.</title>
        <authorList>
            <person name="Aird S.D."/>
            <person name="Jorge da Silva N."/>
            <person name="Qiu L."/>
            <person name="Villar-Briones A."/>
            <person name="Aparecida-Saddi V."/>
            <person name="Campos-Telles M.P."/>
            <person name="Grau M."/>
            <person name="Mikheyev A.S."/>
        </authorList>
    </citation>
    <scope>NUCLEOTIDE SEQUENCE</scope>
    <source>
        <tissue evidence="1">Venom_gland</tissue>
    </source>
</reference>